<dbReference type="InParanoid" id="A0A1V8TEZ5"/>
<dbReference type="OrthoDB" id="1694274at2759"/>
<keyword evidence="2" id="KW-1185">Reference proteome</keyword>
<evidence type="ECO:0000313" key="2">
    <source>
        <dbReference type="Proteomes" id="UP000192596"/>
    </source>
</evidence>
<gene>
    <name evidence="1" type="ORF">B0A48_04304</name>
</gene>
<dbReference type="PANTHER" id="PTHR47829:SF1">
    <property type="entry name" value="HAD FAMILY PHOSPHATASE"/>
    <property type="match status" value="1"/>
</dbReference>
<organism evidence="1 2">
    <name type="scientific">Cryoendolithus antarcticus</name>
    <dbReference type="NCBI Taxonomy" id="1507870"/>
    <lineage>
        <taxon>Eukaryota</taxon>
        <taxon>Fungi</taxon>
        <taxon>Dikarya</taxon>
        <taxon>Ascomycota</taxon>
        <taxon>Pezizomycotina</taxon>
        <taxon>Dothideomycetes</taxon>
        <taxon>Dothideomycetidae</taxon>
        <taxon>Cladosporiales</taxon>
        <taxon>Cladosporiaceae</taxon>
        <taxon>Cryoendolithus</taxon>
    </lineage>
</organism>
<comment type="caution">
    <text evidence="1">The sequence shown here is derived from an EMBL/GenBank/DDBJ whole genome shotgun (WGS) entry which is preliminary data.</text>
</comment>
<dbReference type="SUPFAM" id="SSF56784">
    <property type="entry name" value="HAD-like"/>
    <property type="match status" value="1"/>
</dbReference>
<evidence type="ECO:0000313" key="1">
    <source>
        <dbReference type="EMBL" id="OQO09949.1"/>
    </source>
</evidence>
<dbReference type="InterPro" id="IPR023214">
    <property type="entry name" value="HAD_sf"/>
</dbReference>
<sequence>MSSVWHKSNKTFVLFGTVLQMPSQSFKKPVILLFDIGGVCVASPFQAITDYEKSLSIPNGWINYAISAASPNGAWQKLERGEVALDASFFTAWNADLQHQQRWRTFYARHLAATRKESFAQAAEEAAFDVPPPPAVDSETLYWNMMTYSRTMDPDMYPALQKLRKAADANPGSLVIGAMSNTSIFPDGHPFNDTESADGRKHAEMKSNFDVFVSSAHSGLRKPDEPIYKYTLEELRKFMKQKGWGDDVQMSDVVFLDDIGSNLRTGKALGMRTIKVNLGRVGEAVAELESITSLSLCEGKAKL</sequence>
<dbReference type="Gene3D" id="3.40.50.1000">
    <property type="entry name" value="HAD superfamily/HAD-like"/>
    <property type="match status" value="1"/>
</dbReference>
<dbReference type="InterPro" id="IPR023198">
    <property type="entry name" value="PGP-like_dom2"/>
</dbReference>
<dbReference type="PANTHER" id="PTHR47829">
    <property type="entry name" value="HYDROLASE, PUTATIVE (AFU_ORTHOLOGUE AFUA_1G12880)-RELATED"/>
    <property type="match status" value="1"/>
</dbReference>
<proteinExistence type="predicted"/>
<dbReference type="Proteomes" id="UP000192596">
    <property type="component" value="Unassembled WGS sequence"/>
</dbReference>
<dbReference type="Gene3D" id="1.10.150.240">
    <property type="entry name" value="Putative phosphatase, domain 2"/>
    <property type="match status" value="1"/>
</dbReference>
<reference evidence="2" key="1">
    <citation type="submission" date="2017-03" db="EMBL/GenBank/DDBJ databases">
        <title>Genomes of endolithic fungi from Antarctica.</title>
        <authorList>
            <person name="Coleine C."/>
            <person name="Masonjones S."/>
            <person name="Stajich J.E."/>
        </authorList>
    </citation>
    <scope>NUCLEOTIDE SEQUENCE [LARGE SCALE GENOMIC DNA]</scope>
    <source>
        <strain evidence="2">CCFEE 5527</strain>
    </source>
</reference>
<protein>
    <submittedName>
        <fullName evidence="1">Uncharacterized protein</fullName>
    </submittedName>
</protein>
<dbReference type="EMBL" id="NAJO01000009">
    <property type="protein sequence ID" value="OQO09949.1"/>
    <property type="molecule type" value="Genomic_DNA"/>
</dbReference>
<name>A0A1V8TEZ5_9PEZI</name>
<dbReference type="STRING" id="1507870.A0A1V8TEZ5"/>
<dbReference type="AlphaFoldDB" id="A0A1V8TEZ5"/>
<dbReference type="InterPro" id="IPR036412">
    <property type="entry name" value="HAD-like_sf"/>
</dbReference>
<accession>A0A1V8TEZ5</accession>
<dbReference type="InterPro" id="IPR052898">
    <property type="entry name" value="ACAD10-like"/>
</dbReference>